<evidence type="ECO:0000256" key="7">
    <source>
        <dbReference type="RuleBase" id="RU363032"/>
    </source>
</evidence>
<feature type="transmembrane region" description="Helical" evidence="7">
    <location>
        <begin position="56"/>
        <end position="80"/>
    </location>
</feature>
<keyword evidence="12" id="KW-1185">Reference proteome</keyword>
<dbReference type="CDD" id="cd06261">
    <property type="entry name" value="TM_PBP2"/>
    <property type="match status" value="1"/>
</dbReference>
<evidence type="ECO:0000256" key="2">
    <source>
        <dbReference type="ARBA" id="ARBA00022448"/>
    </source>
</evidence>
<evidence type="ECO:0000256" key="1">
    <source>
        <dbReference type="ARBA" id="ARBA00004651"/>
    </source>
</evidence>
<reference evidence="9 12" key="2">
    <citation type="submission" date="2022-05" db="EMBL/GenBank/DDBJ databases">
        <title>Genome Sequencing of Bee-Associated Microbes.</title>
        <authorList>
            <person name="Dunlap C."/>
        </authorList>
    </citation>
    <scope>NUCLEOTIDE SEQUENCE [LARGE SCALE GENOMIC DNA]</scope>
    <source>
        <strain evidence="9 12">NRRL B-23120</strain>
    </source>
</reference>
<dbReference type="NCBIfam" id="TIGR01726">
    <property type="entry name" value="HEQRo_perm_3TM"/>
    <property type="match status" value="1"/>
</dbReference>
<gene>
    <name evidence="9" type="ORF">M5X16_04185</name>
    <name evidence="10" type="ORF">PC41400_09275</name>
</gene>
<evidence type="ECO:0000256" key="6">
    <source>
        <dbReference type="ARBA" id="ARBA00023136"/>
    </source>
</evidence>
<dbReference type="Gene3D" id="1.10.3720.10">
    <property type="entry name" value="MetI-like"/>
    <property type="match status" value="1"/>
</dbReference>
<accession>A0A410WTY4</accession>
<evidence type="ECO:0000313" key="10">
    <source>
        <dbReference type="EMBL" id="QAV17845.1"/>
    </source>
</evidence>
<dbReference type="PROSITE" id="PS50928">
    <property type="entry name" value="ABC_TM1"/>
    <property type="match status" value="1"/>
</dbReference>
<dbReference type="InterPro" id="IPR010065">
    <property type="entry name" value="AA_ABC_transptr_permease_3TM"/>
</dbReference>
<feature type="transmembrane region" description="Helical" evidence="7">
    <location>
        <begin position="145"/>
        <end position="163"/>
    </location>
</feature>
<keyword evidence="3" id="KW-1003">Cell membrane</keyword>
<dbReference type="KEGG" id="pchi:PC41400_09275"/>
<dbReference type="EMBL" id="CP026520">
    <property type="protein sequence ID" value="QAV17845.1"/>
    <property type="molecule type" value="Genomic_DNA"/>
</dbReference>
<dbReference type="GO" id="GO:0043190">
    <property type="term" value="C:ATP-binding cassette (ABC) transporter complex"/>
    <property type="evidence" value="ECO:0007669"/>
    <property type="project" value="InterPro"/>
</dbReference>
<dbReference type="RefSeq" id="WP_042231028.1">
    <property type="nucleotide sequence ID" value="NZ_CP026520.1"/>
</dbReference>
<dbReference type="SUPFAM" id="SSF161098">
    <property type="entry name" value="MetI-like"/>
    <property type="match status" value="1"/>
</dbReference>
<dbReference type="GO" id="GO:0022857">
    <property type="term" value="F:transmembrane transporter activity"/>
    <property type="evidence" value="ECO:0007669"/>
    <property type="project" value="InterPro"/>
</dbReference>
<dbReference type="PANTHER" id="PTHR30614:SF45">
    <property type="entry name" value="L-CYSTINE TRANSPORT SYSTEM PERMEASE PROTEIN TCYL"/>
    <property type="match status" value="1"/>
</dbReference>
<comment type="subcellular location">
    <subcellularLocation>
        <location evidence="1 7">Cell membrane</location>
        <topology evidence="1 7">Multi-pass membrane protein</topology>
    </subcellularLocation>
</comment>
<organism evidence="10 11">
    <name type="scientific">Paenibacillus chitinolyticus</name>
    <dbReference type="NCBI Taxonomy" id="79263"/>
    <lineage>
        <taxon>Bacteria</taxon>
        <taxon>Bacillati</taxon>
        <taxon>Bacillota</taxon>
        <taxon>Bacilli</taxon>
        <taxon>Bacillales</taxon>
        <taxon>Paenibacillaceae</taxon>
        <taxon>Paenibacillus</taxon>
    </lineage>
</organism>
<keyword evidence="2 7" id="KW-0813">Transport</keyword>
<feature type="transmembrane region" description="Helical" evidence="7">
    <location>
        <begin position="20"/>
        <end position="44"/>
    </location>
</feature>
<feature type="domain" description="ABC transmembrane type-1" evidence="8">
    <location>
        <begin position="21"/>
        <end position="216"/>
    </location>
</feature>
<dbReference type="InterPro" id="IPR043429">
    <property type="entry name" value="ArtM/GltK/GlnP/TcyL/YhdX-like"/>
</dbReference>
<name>A0A410WTY4_9BACL</name>
<feature type="transmembrane region" description="Helical" evidence="7">
    <location>
        <begin position="92"/>
        <end position="112"/>
    </location>
</feature>
<comment type="similarity">
    <text evidence="7">Belongs to the binding-protein-dependent transport system permease family.</text>
</comment>
<dbReference type="EMBL" id="JAMDMJ010000004">
    <property type="protein sequence ID" value="MCY9594974.1"/>
    <property type="molecule type" value="Genomic_DNA"/>
</dbReference>
<dbReference type="Proteomes" id="UP001527202">
    <property type="component" value="Unassembled WGS sequence"/>
</dbReference>
<feature type="transmembrane region" description="Helical" evidence="7">
    <location>
        <begin position="193"/>
        <end position="212"/>
    </location>
</feature>
<evidence type="ECO:0000313" key="9">
    <source>
        <dbReference type="EMBL" id="MCY9594974.1"/>
    </source>
</evidence>
<sequence>MGRRFEADYIFFFIPKLLSYLHITLLIVGSSILLGLIIGFLIALPRLYNVPVLRRISGVYVSFFRGTPILIQLFLIYYGLPELLKIVQVDVSKTPVLLFVILTYSLHTGAYVSEMIRSAVAAVDRGQVEAAYAVGMNGYQAFTRIVMPQALGIALPVFGNLVIGNLKDSSLAFTLGVMEMTGKSETLGTATQHFIEIYIALSLIYFVVSFILQKGFDAAEKRLLRHSRPLADTSGKTAARPNIFRRLQPGIKKEAPGYEP</sequence>
<evidence type="ECO:0000256" key="3">
    <source>
        <dbReference type="ARBA" id="ARBA00022475"/>
    </source>
</evidence>
<keyword evidence="4 7" id="KW-0812">Transmembrane</keyword>
<evidence type="ECO:0000259" key="8">
    <source>
        <dbReference type="PROSITE" id="PS50928"/>
    </source>
</evidence>
<dbReference type="AlphaFoldDB" id="A0A410WTY4"/>
<reference evidence="10 11" key="1">
    <citation type="submission" date="2018-01" db="EMBL/GenBank/DDBJ databases">
        <title>The whole genome sequencing and assembly of Paenibacillus chitinolyticus KCCM 41400 strain.</title>
        <authorList>
            <person name="Kim J.-Y."/>
            <person name="Park M.-K."/>
            <person name="Lee Y.-J."/>
            <person name="Yi H."/>
            <person name="Bahn Y.-S."/>
            <person name="Kim J.F."/>
            <person name="Lee D.-W."/>
        </authorList>
    </citation>
    <scope>NUCLEOTIDE SEQUENCE [LARGE SCALE GENOMIC DNA]</scope>
    <source>
        <strain evidence="10 11">KCCM 41400</strain>
    </source>
</reference>
<protein>
    <submittedName>
        <fullName evidence="10">Amino acid ABC transporter permease</fullName>
    </submittedName>
</protein>
<keyword evidence="5 7" id="KW-1133">Transmembrane helix</keyword>
<dbReference type="PANTHER" id="PTHR30614">
    <property type="entry name" value="MEMBRANE COMPONENT OF AMINO ACID ABC TRANSPORTER"/>
    <property type="match status" value="1"/>
</dbReference>
<keyword evidence="6 7" id="KW-0472">Membrane</keyword>
<dbReference type="Proteomes" id="UP000288943">
    <property type="component" value="Chromosome"/>
</dbReference>
<evidence type="ECO:0000313" key="12">
    <source>
        <dbReference type="Proteomes" id="UP001527202"/>
    </source>
</evidence>
<dbReference type="Pfam" id="PF00528">
    <property type="entry name" value="BPD_transp_1"/>
    <property type="match status" value="1"/>
</dbReference>
<evidence type="ECO:0000313" key="11">
    <source>
        <dbReference type="Proteomes" id="UP000288943"/>
    </source>
</evidence>
<dbReference type="InterPro" id="IPR035906">
    <property type="entry name" value="MetI-like_sf"/>
</dbReference>
<dbReference type="GeneID" id="95374996"/>
<dbReference type="GO" id="GO:0006865">
    <property type="term" value="P:amino acid transport"/>
    <property type="evidence" value="ECO:0007669"/>
    <property type="project" value="TreeGrafter"/>
</dbReference>
<proteinExistence type="inferred from homology"/>
<dbReference type="InterPro" id="IPR000515">
    <property type="entry name" value="MetI-like"/>
</dbReference>
<dbReference type="OrthoDB" id="9805999at2"/>
<evidence type="ECO:0000256" key="5">
    <source>
        <dbReference type="ARBA" id="ARBA00022989"/>
    </source>
</evidence>
<evidence type="ECO:0000256" key="4">
    <source>
        <dbReference type="ARBA" id="ARBA00022692"/>
    </source>
</evidence>